<feature type="transmembrane region" description="Helical" evidence="25">
    <location>
        <begin position="149"/>
        <end position="169"/>
    </location>
</feature>
<evidence type="ECO:0000256" key="2">
    <source>
        <dbReference type="ARBA" id="ARBA00008335"/>
    </source>
</evidence>
<comment type="catalytic activity">
    <reaction evidence="10">
        <text>L-alpha-aminoacyl-L-arginine(out) = L-alpha-aminoacyl-L-arginine(in)</text>
        <dbReference type="Rhea" id="RHEA:79367"/>
        <dbReference type="ChEBI" id="CHEBI:229968"/>
    </reaction>
</comment>
<reference evidence="27" key="1">
    <citation type="submission" date="2021-09" db="EMBL/GenBank/DDBJ databases">
        <authorList>
            <consortium name="AG Swart"/>
            <person name="Singh M."/>
            <person name="Singh A."/>
            <person name="Seah K."/>
            <person name="Emmerich C."/>
        </authorList>
    </citation>
    <scope>NUCLEOTIDE SEQUENCE</scope>
    <source>
        <strain evidence="27">ATCC30299</strain>
    </source>
</reference>
<dbReference type="InterPro" id="IPR013320">
    <property type="entry name" value="ConA-like_dom_sf"/>
</dbReference>
<dbReference type="Pfam" id="PF00622">
    <property type="entry name" value="SPRY"/>
    <property type="match status" value="1"/>
</dbReference>
<evidence type="ECO:0000256" key="21">
    <source>
        <dbReference type="ARBA" id="ARBA00044985"/>
    </source>
</evidence>
<evidence type="ECO:0000256" key="7">
    <source>
        <dbReference type="ARBA" id="ARBA00023228"/>
    </source>
</evidence>
<dbReference type="PANTHER" id="PTHR23512">
    <property type="entry name" value="MAJOR FACILITATOR SUPERFAMILY DOMAIN-CONTAINING PROTEIN 1"/>
    <property type="match status" value="1"/>
</dbReference>
<accession>A0AAU9KCK9</accession>
<evidence type="ECO:0000256" key="1">
    <source>
        <dbReference type="ARBA" id="ARBA00004155"/>
    </source>
</evidence>
<evidence type="ECO:0000256" key="15">
    <source>
        <dbReference type="ARBA" id="ARBA00044899"/>
    </source>
</evidence>
<dbReference type="SUPFAM" id="SSF103473">
    <property type="entry name" value="MFS general substrate transporter"/>
    <property type="match status" value="1"/>
</dbReference>
<comment type="subcellular location">
    <subcellularLocation>
        <location evidence="1">Lysosome membrane</location>
        <topology evidence="1">Multi-pass membrane protein</topology>
    </subcellularLocation>
</comment>
<gene>
    <name evidence="27" type="ORF">BSTOLATCC_MIC52316</name>
</gene>
<evidence type="ECO:0000256" key="24">
    <source>
        <dbReference type="ARBA" id="ARBA00046376"/>
    </source>
</evidence>
<comment type="catalytic activity">
    <reaction evidence="16">
        <text>L-lysyl-L-lysine(out) = L-lysyl-L-lysine(in)</text>
        <dbReference type="Rhea" id="RHEA:79403"/>
        <dbReference type="ChEBI" id="CHEBI:229956"/>
    </reaction>
</comment>
<dbReference type="InterPro" id="IPR043136">
    <property type="entry name" value="B30.2/SPRY_sf"/>
</dbReference>
<dbReference type="Proteomes" id="UP001162131">
    <property type="component" value="Unassembled WGS sequence"/>
</dbReference>
<evidence type="ECO:0000256" key="17">
    <source>
        <dbReference type="ARBA" id="ARBA00044903"/>
    </source>
</evidence>
<dbReference type="Pfam" id="PF07690">
    <property type="entry name" value="MFS_1"/>
    <property type="match status" value="1"/>
</dbReference>
<comment type="function">
    <text evidence="23">Lysosomal dipeptide uniporter that selectively exports lysine, arginine or histidine-containing dipeptides with a net positive charge from the lysosome lumen into the cytosol. Could play a role in a specific type of protein O-glycosylation indirectly regulating macrophages migration and tissue invasion. Also essential for liver homeostasis.</text>
</comment>
<evidence type="ECO:0000256" key="14">
    <source>
        <dbReference type="ARBA" id="ARBA00044898"/>
    </source>
</evidence>
<evidence type="ECO:0000313" key="28">
    <source>
        <dbReference type="Proteomes" id="UP001162131"/>
    </source>
</evidence>
<evidence type="ECO:0000256" key="22">
    <source>
        <dbReference type="ARBA" id="ARBA00045018"/>
    </source>
</evidence>
<evidence type="ECO:0000259" key="26">
    <source>
        <dbReference type="Pfam" id="PF00622"/>
    </source>
</evidence>
<evidence type="ECO:0000256" key="20">
    <source>
        <dbReference type="ARBA" id="ARBA00044924"/>
    </source>
</evidence>
<organism evidence="27 28">
    <name type="scientific">Blepharisma stoltei</name>
    <dbReference type="NCBI Taxonomy" id="1481888"/>
    <lineage>
        <taxon>Eukaryota</taxon>
        <taxon>Sar</taxon>
        <taxon>Alveolata</taxon>
        <taxon>Ciliophora</taxon>
        <taxon>Postciliodesmatophora</taxon>
        <taxon>Heterotrichea</taxon>
        <taxon>Heterotrichida</taxon>
        <taxon>Blepharismidae</taxon>
        <taxon>Blepharisma</taxon>
    </lineage>
</organism>
<comment type="catalytic activity">
    <reaction evidence="18">
        <text>L-histidyl-L-alpha-amino acid(out) = L-histidyl-L-alpha-amino acid(in)</text>
        <dbReference type="Rhea" id="RHEA:79379"/>
        <dbReference type="ChEBI" id="CHEBI:229964"/>
    </reaction>
</comment>
<comment type="catalytic activity">
    <reaction evidence="8">
        <text>L-lysyl-L-alanine(out) = L-lysyl-L-alanine(in)</text>
        <dbReference type="Rhea" id="RHEA:79399"/>
        <dbReference type="ChEBI" id="CHEBI:229954"/>
    </reaction>
</comment>
<comment type="similarity">
    <text evidence="2">Belongs to the major facilitator superfamily.</text>
</comment>
<evidence type="ECO:0000256" key="8">
    <source>
        <dbReference type="ARBA" id="ARBA00044876"/>
    </source>
</evidence>
<dbReference type="SUPFAM" id="SSF49899">
    <property type="entry name" value="Concanavalin A-like lectins/glucanases"/>
    <property type="match status" value="1"/>
</dbReference>
<comment type="catalytic activity">
    <reaction evidence="15">
        <text>L-arginyl-L-alpha-amino acid(out) = L-arginyl-L-alpha-amino acid(in)</text>
        <dbReference type="Rhea" id="RHEA:79371"/>
        <dbReference type="ChEBI" id="CHEBI:84315"/>
    </reaction>
</comment>
<dbReference type="CDD" id="cd11709">
    <property type="entry name" value="SPRY"/>
    <property type="match status" value="1"/>
</dbReference>
<feature type="transmembrane region" description="Helical" evidence="25">
    <location>
        <begin position="112"/>
        <end position="142"/>
    </location>
</feature>
<proteinExistence type="inferred from homology"/>
<comment type="catalytic activity">
    <reaction evidence="19">
        <text>L-alanyl-L-lysine(out) = L-alanyl-L-lysine(in)</text>
        <dbReference type="Rhea" id="RHEA:79415"/>
        <dbReference type="ChEBI" id="CHEBI:192470"/>
    </reaction>
</comment>
<evidence type="ECO:0000256" key="23">
    <source>
        <dbReference type="ARBA" id="ARBA00045709"/>
    </source>
</evidence>
<dbReference type="InterPro" id="IPR011701">
    <property type="entry name" value="MFS"/>
</dbReference>
<keyword evidence="4 25" id="KW-0812">Transmembrane</keyword>
<feature type="domain" description="SPRY" evidence="26">
    <location>
        <begin position="536"/>
        <end position="626"/>
    </location>
</feature>
<comment type="subunit">
    <text evidence="24">Homodimer. Interacts with lysosomal protein GLMP (via lumenal domain); the interaction starts while both proteins are still in the endoplasmic reticulum and is required for stabilization of MFSD1 in lysosomes but has no direct effect on its targeting to lysosomes or transporter activity.</text>
</comment>
<feature type="transmembrane region" description="Helical" evidence="25">
    <location>
        <begin position="89"/>
        <end position="106"/>
    </location>
</feature>
<dbReference type="Gene3D" id="1.20.1250.20">
    <property type="entry name" value="MFS general substrate transporter like domains"/>
    <property type="match status" value="2"/>
</dbReference>
<dbReference type="InterPro" id="IPR052187">
    <property type="entry name" value="MFSD1"/>
</dbReference>
<evidence type="ECO:0000256" key="10">
    <source>
        <dbReference type="ARBA" id="ARBA00044881"/>
    </source>
</evidence>
<evidence type="ECO:0000256" key="18">
    <source>
        <dbReference type="ARBA" id="ARBA00044912"/>
    </source>
</evidence>
<dbReference type="InterPro" id="IPR036259">
    <property type="entry name" value="MFS_trans_sf"/>
</dbReference>
<evidence type="ECO:0000256" key="12">
    <source>
        <dbReference type="ARBA" id="ARBA00044891"/>
    </source>
</evidence>
<keyword evidence="5 25" id="KW-1133">Transmembrane helix</keyword>
<comment type="catalytic activity">
    <reaction evidence="9">
        <text>L-histidyl-glycine(out) = L-histidyl-glycine(in)</text>
        <dbReference type="Rhea" id="RHEA:79395"/>
        <dbReference type="ChEBI" id="CHEBI:229957"/>
    </reaction>
</comment>
<evidence type="ECO:0000256" key="16">
    <source>
        <dbReference type="ARBA" id="ARBA00044900"/>
    </source>
</evidence>
<evidence type="ECO:0000256" key="4">
    <source>
        <dbReference type="ARBA" id="ARBA00022692"/>
    </source>
</evidence>
<dbReference type="Gene3D" id="2.60.120.920">
    <property type="match status" value="1"/>
</dbReference>
<dbReference type="GO" id="GO:0005765">
    <property type="term" value="C:lysosomal membrane"/>
    <property type="evidence" value="ECO:0007669"/>
    <property type="project" value="UniProtKB-SubCell"/>
</dbReference>
<evidence type="ECO:0000256" key="9">
    <source>
        <dbReference type="ARBA" id="ARBA00044878"/>
    </source>
</evidence>
<keyword evidence="3" id="KW-0813">Transport</keyword>
<evidence type="ECO:0000313" key="27">
    <source>
        <dbReference type="EMBL" id="CAG9330907.1"/>
    </source>
</evidence>
<comment type="catalytic activity">
    <reaction evidence="20">
        <text>L-lysyl-glycine(out) = L-lysyl-glycine(in)</text>
        <dbReference type="Rhea" id="RHEA:79407"/>
        <dbReference type="ChEBI" id="CHEBI:191202"/>
    </reaction>
</comment>
<keyword evidence="6 25" id="KW-0472">Membrane</keyword>
<feature type="transmembrane region" description="Helical" evidence="25">
    <location>
        <begin position="324"/>
        <end position="346"/>
    </location>
</feature>
<evidence type="ECO:0000256" key="13">
    <source>
        <dbReference type="ARBA" id="ARBA00044893"/>
    </source>
</evidence>
<feature type="transmembrane region" description="Helical" evidence="25">
    <location>
        <begin position="270"/>
        <end position="287"/>
    </location>
</feature>
<comment type="caution">
    <text evidence="27">The sequence shown here is derived from an EMBL/GenBank/DDBJ whole genome shotgun (WGS) entry which is preliminary data.</text>
</comment>
<feature type="transmembrane region" description="Helical" evidence="25">
    <location>
        <begin position="21"/>
        <end position="38"/>
    </location>
</feature>
<evidence type="ECO:0000256" key="19">
    <source>
        <dbReference type="ARBA" id="ARBA00044919"/>
    </source>
</evidence>
<dbReference type="AlphaFoldDB" id="A0AAU9KCK9"/>
<dbReference type="PANTHER" id="PTHR23512:SF3">
    <property type="entry name" value="MAJOR FACILITATOR SUPERFAMILY DOMAIN-CONTAINING PROTEIN 1"/>
    <property type="match status" value="1"/>
</dbReference>
<protein>
    <recommendedName>
        <fullName evidence="21">Lysosomal dipeptide transporter MFSD1</fullName>
    </recommendedName>
    <alternativeName>
        <fullName evidence="22">Major facilitator superfamily domain-containing protein 1</fullName>
    </alternativeName>
</protein>
<feature type="transmembrane region" description="Helical" evidence="25">
    <location>
        <begin position="299"/>
        <end position="318"/>
    </location>
</feature>
<comment type="catalytic activity">
    <reaction evidence="11">
        <text>L-alpha-aminoacyl-L-histidine(out) = L-alpha-aminoacyl-L-histidine(in)</text>
        <dbReference type="Rhea" id="RHEA:79375"/>
        <dbReference type="ChEBI" id="CHEBI:229967"/>
    </reaction>
</comment>
<sequence>MERRPLLEIEDEDPCSRKEKIKFFIFVVLLLACSSFIYDLPSALQVEIMEECKMSALTYIYFYVYTYYGIAFSNMFGGIITDVFGLRKSIIMFTTGIIFGQYIVAIGLHNQIIWVCIIGRLIIGMFYQVQYQAVLTLVLLWFKERRKWLVFFMNFGMGNSLSYIILPIISNSVGLVPSLSIALIICSAGLIFGCKLFKYDMKRDDMLCDYSIKSMSPVYRVRKELFRMNNREYSTFKVAFYLIYATVFMFINISNGYFQYTFEISNIESGSIICTFHIIIAILVPFFDKWNSSGSNRKLVLLFSIIIISLSILIFALASWLKMLYLAVIDIFILGVGYSLYVSFMWNAALHVRVIRKINGYLLINQNVLTGLSFLIIIWVENTDKQKEFYDVVISIFFCLSLPLLILTALSFKFIKNYQGLLDIDEPSNTEYSNLLLNDRFVKGPEMISRFYFDNIIKESCCTPELKWKINDEILSNFKIENNAKSAMLKTNINVITLISEQALPLNSTSYIEIFHTNLASLNYEVEIGIIEEKPLGSMRFLFSDEENSWGIFINHKMNARSFNFPQLQYSGKGGIVGLLVDTAKGKIKFLINGKYFGVAINDIEISRKALHVAVSMCHSQTKCEFFVTRLGYLIRRRGILYVRLKSRNSWINKIPDGMFREIVSYL</sequence>
<feature type="transmembrane region" description="Helical" evidence="25">
    <location>
        <begin position="58"/>
        <end position="77"/>
    </location>
</feature>
<evidence type="ECO:0000256" key="5">
    <source>
        <dbReference type="ARBA" id="ARBA00022989"/>
    </source>
</evidence>
<dbReference type="InterPro" id="IPR003877">
    <property type="entry name" value="SPRY_dom"/>
</dbReference>
<comment type="catalytic activity">
    <reaction evidence="17">
        <text>L-arginyl-glycine(out) = L-arginyl-glycine(in)</text>
        <dbReference type="Rhea" id="RHEA:79391"/>
        <dbReference type="ChEBI" id="CHEBI:229955"/>
    </reaction>
</comment>
<keyword evidence="28" id="KW-1185">Reference proteome</keyword>
<evidence type="ECO:0000256" key="11">
    <source>
        <dbReference type="ARBA" id="ARBA00044884"/>
    </source>
</evidence>
<comment type="catalytic activity">
    <reaction evidence="14">
        <text>L-aspartyl-L-lysine(out) = L-aspartyl-L-lysine(in)</text>
        <dbReference type="Rhea" id="RHEA:79411"/>
        <dbReference type="ChEBI" id="CHEBI:229953"/>
    </reaction>
</comment>
<evidence type="ECO:0000256" key="6">
    <source>
        <dbReference type="ARBA" id="ARBA00023136"/>
    </source>
</evidence>
<feature type="transmembrane region" description="Helical" evidence="25">
    <location>
        <begin position="175"/>
        <end position="197"/>
    </location>
</feature>
<comment type="catalytic activity">
    <reaction evidence="13">
        <text>L-alpha-aminoacyl-L-lysine(out) = L-alpha-aminoacyl-L-lysine(in)</text>
        <dbReference type="Rhea" id="RHEA:79383"/>
        <dbReference type="ChEBI" id="CHEBI:229966"/>
    </reaction>
</comment>
<keyword evidence="7" id="KW-0458">Lysosome</keyword>
<evidence type="ECO:0000256" key="3">
    <source>
        <dbReference type="ARBA" id="ARBA00022448"/>
    </source>
</evidence>
<dbReference type="EMBL" id="CAJZBQ010000052">
    <property type="protein sequence ID" value="CAG9330907.1"/>
    <property type="molecule type" value="Genomic_DNA"/>
</dbReference>
<evidence type="ECO:0000256" key="25">
    <source>
        <dbReference type="SAM" id="Phobius"/>
    </source>
</evidence>
<feature type="transmembrane region" description="Helical" evidence="25">
    <location>
        <begin position="392"/>
        <end position="412"/>
    </location>
</feature>
<comment type="catalytic activity">
    <reaction evidence="12">
        <text>L-lysyl-L-alpha-amino acid(out) = L-lysyl-L-alpha-amino acid(in)</text>
        <dbReference type="Rhea" id="RHEA:79387"/>
        <dbReference type="ChEBI" id="CHEBI:229965"/>
    </reaction>
</comment>
<dbReference type="PROSITE" id="PS51257">
    <property type="entry name" value="PROKAR_LIPOPROTEIN"/>
    <property type="match status" value="1"/>
</dbReference>
<feature type="transmembrane region" description="Helical" evidence="25">
    <location>
        <begin position="238"/>
        <end position="258"/>
    </location>
</feature>
<name>A0AAU9KCK9_9CILI</name>
<feature type="transmembrane region" description="Helical" evidence="25">
    <location>
        <begin position="358"/>
        <end position="380"/>
    </location>
</feature>
<dbReference type="GO" id="GO:0022857">
    <property type="term" value="F:transmembrane transporter activity"/>
    <property type="evidence" value="ECO:0007669"/>
    <property type="project" value="InterPro"/>
</dbReference>